<dbReference type="CDD" id="cd20010">
    <property type="entry name" value="PBP1_AglR-like"/>
    <property type="match status" value="1"/>
</dbReference>
<dbReference type="EMBL" id="BLJE01000001">
    <property type="protein sequence ID" value="GFE64245.1"/>
    <property type="molecule type" value="Genomic_DNA"/>
</dbReference>
<dbReference type="Gene3D" id="1.10.260.40">
    <property type="entry name" value="lambda repressor-like DNA-binding domains"/>
    <property type="match status" value="1"/>
</dbReference>
<sequence>MNLRQLSEVLGLSQTTVSRALNGYPEVSEKTRVRVREAAERHNYRPSLRATSLATGRTMMIGHVIPLSAREEMVNIIFTDFLAGAGEIYAQNGYAMRLSVVSDADEVEIYEDMKANGVVDGVLLHAPSENDQRIPLLDSLKLPFLVHGRATGTETPYSWLDVNNRRAIQRATEHLLELGHRRIALLNGLESYDFAIRRRSGYLGALEAAWIAADTSLMRSNEMTEPFGYKAGGEMLDQPNPPTAFIASSFVMALGVRRAIEERGLIMGRDVSVVCFDDDISYLPNGSDKPIFTALKSSVRAAGRRCAELLIAKINDEMPEEQHEQWEAELVIGPSTGPAPSES</sequence>
<proteinExistence type="predicted"/>
<gene>
    <name evidence="5" type="ORF">KIN_13190</name>
</gene>
<evidence type="ECO:0000259" key="4">
    <source>
        <dbReference type="PROSITE" id="PS50932"/>
    </source>
</evidence>
<dbReference type="Pfam" id="PF13377">
    <property type="entry name" value="Peripla_BP_3"/>
    <property type="match status" value="1"/>
</dbReference>
<dbReference type="InterPro" id="IPR028082">
    <property type="entry name" value="Peripla_BP_I"/>
</dbReference>
<dbReference type="PROSITE" id="PS50932">
    <property type="entry name" value="HTH_LACI_2"/>
    <property type="match status" value="1"/>
</dbReference>
<dbReference type="RefSeq" id="WP_159805098.1">
    <property type="nucleotide sequence ID" value="NZ_BLJE01000001.1"/>
</dbReference>
<evidence type="ECO:0000256" key="2">
    <source>
        <dbReference type="ARBA" id="ARBA00023125"/>
    </source>
</evidence>
<dbReference type="Proteomes" id="UP000436822">
    <property type="component" value="Unassembled WGS sequence"/>
</dbReference>
<protein>
    <submittedName>
        <fullName evidence="5">LacI family transcriptional regulator</fullName>
    </submittedName>
</protein>
<dbReference type="GO" id="GO:0003700">
    <property type="term" value="F:DNA-binding transcription factor activity"/>
    <property type="evidence" value="ECO:0007669"/>
    <property type="project" value="TreeGrafter"/>
</dbReference>
<dbReference type="CDD" id="cd01392">
    <property type="entry name" value="HTH_LacI"/>
    <property type="match status" value="1"/>
</dbReference>
<keyword evidence="6" id="KW-1185">Reference proteome</keyword>
<dbReference type="SMART" id="SM00354">
    <property type="entry name" value="HTH_LACI"/>
    <property type="match status" value="1"/>
</dbReference>
<dbReference type="GO" id="GO:0000976">
    <property type="term" value="F:transcription cis-regulatory region binding"/>
    <property type="evidence" value="ECO:0007669"/>
    <property type="project" value="TreeGrafter"/>
</dbReference>
<dbReference type="InterPro" id="IPR046335">
    <property type="entry name" value="LacI/GalR-like_sensor"/>
</dbReference>
<dbReference type="AlphaFoldDB" id="A0A6N6JDL2"/>
<dbReference type="InterPro" id="IPR000843">
    <property type="entry name" value="HTH_LacI"/>
</dbReference>
<organism evidence="5 6">
    <name type="scientific">Litoreibacter roseus</name>
    <dbReference type="NCBI Taxonomy" id="2601869"/>
    <lineage>
        <taxon>Bacteria</taxon>
        <taxon>Pseudomonadati</taxon>
        <taxon>Pseudomonadota</taxon>
        <taxon>Alphaproteobacteria</taxon>
        <taxon>Rhodobacterales</taxon>
        <taxon>Roseobacteraceae</taxon>
        <taxon>Litoreibacter</taxon>
    </lineage>
</organism>
<comment type="caution">
    <text evidence="5">The sequence shown here is derived from an EMBL/GenBank/DDBJ whole genome shotgun (WGS) entry which is preliminary data.</text>
</comment>
<reference evidence="5 6" key="1">
    <citation type="submission" date="2019-12" db="EMBL/GenBank/DDBJ databases">
        <title>Litoreibacter badius sp. nov., a novel bacteriochlorophyll a-containing bacterium in the genus Litoreibacter.</title>
        <authorList>
            <person name="Kanamuro M."/>
            <person name="Takabe Y."/>
            <person name="Mori K."/>
            <person name="Takaichi S."/>
            <person name="Hanada S."/>
        </authorList>
    </citation>
    <scope>NUCLEOTIDE SEQUENCE [LARGE SCALE GENOMIC DNA]</scope>
    <source>
        <strain evidence="5 6">K6</strain>
    </source>
</reference>
<dbReference type="OrthoDB" id="234496at2"/>
<keyword evidence="1" id="KW-0805">Transcription regulation</keyword>
<evidence type="ECO:0000313" key="5">
    <source>
        <dbReference type="EMBL" id="GFE64245.1"/>
    </source>
</evidence>
<evidence type="ECO:0000256" key="1">
    <source>
        <dbReference type="ARBA" id="ARBA00023015"/>
    </source>
</evidence>
<dbReference type="PANTHER" id="PTHR30146">
    <property type="entry name" value="LACI-RELATED TRANSCRIPTIONAL REPRESSOR"/>
    <property type="match status" value="1"/>
</dbReference>
<accession>A0A6N6JDL2</accession>
<keyword evidence="3" id="KW-0804">Transcription</keyword>
<evidence type="ECO:0000313" key="6">
    <source>
        <dbReference type="Proteomes" id="UP000436822"/>
    </source>
</evidence>
<dbReference type="Pfam" id="PF00356">
    <property type="entry name" value="LacI"/>
    <property type="match status" value="1"/>
</dbReference>
<dbReference type="SUPFAM" id="SSF53822">
    <property type="entry name" value="Periplasmic binding protein-like I"/>
    <property type="match status" value="1"/>
</dbReference>
<dbReference type="PANTHER" id="PTHR30146:SF109">
    <property type="entry name" value="HTH-TYPE TRANSCRIPTIONAL REGULATOR GALS"/>
    <property type="match status" value="1"/>
</dbReference>
<feature type="domain" description="HTH lacI-type" evidence="4">
    <location>
        <begin position="1"/>
        <end position="55"/>
    </location>
</feature>
<dbReference type="Gene3D" id="3.40.50.2300">
    <property type="match status" value="2"/>
</dbReference>
<evidence type="ECO:0000256" key="3">
    <source>
        <dbReference type="ARBA" id="ARBA00023163"/>
    </source>
</evidence>
<dbReference type="SUPFAM" id="SSF47413">
    <property type="entry name" value="lambda repressor-like DNA-binding domains"/>
    <property type="match status" value="1"/>
</dbReference>
<dbReference type="InterPro" id="IPR010982">
    <property type="entry name" value="Lambda_DNA-bd_dom_sf"/>
</dbReference>
<name>A0A6N6JDL2_9RHOB</name>
<keyword evidence="2" id="KW-0238">DNA-binding</keyword>